<keyword evidence="3" id="KW-1185">Reference proteome</keyword>
<feature type="transmembrane region" description="Helical" evidence="1">
    <location>
        <begin position="125"/>
        <end position="143"/>
    </location>
</feature>
<protein>
    <recommendedName>
        <fullName evidence="4">Glucosyltransferase GtrII-like protein</fullName>
    </recommendedName>
</protein>
<dbReference type="EMBL" id="SMAF01000009">
    <property type="protein sequence ID" value="TCS98227.1"/>
    <property type="molecule type" value="Genomic_DNA"/>
</dbReference>
<evidence type="ECO:0008006" key="4">
    <source>
        <dbReference type="Google" id="ProtNLM"/>
    </source>
</evidence>
<feature type="transmembrane region" description="Helical" evidence="1">
    <location>
        <begin position="71"/>
        <end position="93"/>
    </location>
</feature>
<proteinExistence type="predicted"/>
<name>A0A4V2UW53_9GAMM</name>
<gene>
    <name evidence="2" type="ORF">EDC25_10980</name>
</gene>
<feature type="transmembrane region" description="Helical" evidence="1">
    <location>
        <begin position="100"/>
        <end position="119"/>
    </location>
</feature>
<evidence type="ECO:0000256" key="1">
    <source>
        <dbReference type="SAM" id="Phobius"/>
    </source>
</evidence>
<evidence type="ECO:0000313" key="2">
    <source>
        <dbReference type="EMBL" id="TCS98227.1"/>
    </source>
</evidence>
<keyword evidence="1" id="KW-0472">Membrane</keyword>
<comment type="caution">
    <text evidence="2">The sequence shown here is derived from an EMBL/GenBank/DDBJ whole genome shotgun (WGS) entry which is preliminary data.</text>
</comment>
<reference evidence="2 3" key="1">
    <citation type="submission" date="2019-03" db="EMBL/GenBank/DDBJ databases">
        <title>Genomic Encyclopedia of Type Strains, Phase IV (KMG-IV): sequencing the most valuable type-strain genomes for metagenomic binning, comparative biology and taxonomic classification.</title>
        <authorList>
            <person name="Goeker M."/>
        </authorList>
    </citation>
    <scope>NUCLEOTIDE SEQUENCE [LARGE SCALE GENOMIC DNA]</scope>
    <source>
        <strain evidence="2 3">DSM 21944</strain>
    </source>
</reference>
<keyword evidence="1" id="KW-0812">Transmembrane</keyword>
<organism evidence="2 3">
    <name type="scientific">Pseudofulvimonas gallinarii</name>
    <dbReference type="NCBI Taxonomy" id="634155"/>
    <lineage>
        <taxon>Bacteria</taxon>
        <taxon>Pseudomonadati</taxon>
        <taxon>Pseudomonadota</taxon>
        <taxon>Gammaproteobacteria</taxon>
        <taxon>Lysobacterales</taxon>
        <taxon>Rhodanobacteraceae</taxon>
        <taxon>Pseudofulvimonas</taxon>
    </lineage>
</organism>
<dbReference type="AlphaFoldDB" id="A0A4V2UW53"/>
<keyword evidence="1" id="KW-1133">Transmembrane helix</keyword>
<accession>A0A4V2UW53</accession>
<sequence length="305" mass="33495">MLMLILCLAVATYWIMNSIFLYATGLRDGGYVGNIVNIRHFFLDPLGMVRAALRNMAAVYGGSAHVFGMNILGFPLLILVGIVAIGALTISVVPSFAKRAVILAMIGVLVLVPFSLDILSGGMPVRTMVAVPSAVWFFTMAGLTSGQYWLEKISVVALLMSLLGLVQANNLVQSVDMAVRHHDRQLAADLYRRIAEVQESFDSHKIYAVDIHGALPFQPLQVRPMTSTWGYSFFEWDGGNLLRMVSYMRLLGYTNLVEASADRRRANLSIFSAMPRWPAPGSVVVHEGNTLIKLGDMPGYPFNVP</sequence>
<dbReference type="Proteomes" id="UP000294599">
    <property type="component" value="Unassembled WGS sequence"/>
</dbReference>
<evidence type="ECO:0000313" key="3">
    <source>
        <dbReference type="Proteomes" id="UP000294599"/>
    </source>
</evidence>